<dbReference type="PANTHER" id="PTHR43236:SF1">
    <property type="entry name" value="BLL7220 PROTEIN"/>
    <property type="match status" value="1"/>
</dbReference>
<comment type="caution">
    <text evidence="2">The sequence shown here is derived from an EMBL/GenBank/DDBJ whole genome shotgun (WGS) entry which is preliminary data.</text>
</comment>
<dbReference type="STRING" id="1497955.HMPREF1872_00234"/>
<dbReference type="RefSeq" id="WP_066712666.1">
    <property type="nucleotide sequence ID" value="NZ_JARFNM010000001.1"/>
</dbReference>
<dbReference type="Proteomes" id="UP000070080">
    <property type="component" value="Unassembled WGS sequence"/>
</dbReference>
<reference evidence="3" key="1">
    <citation type="submission" date="2016-01" db="EMBL/GenBank/DDBJ databases">
        <authorList>
            <person name="Mitreva M."/>
            <person name="Pepin K.H."/>
            <person name="Mihindukulasuriya K.A."/>
            <person name="Fulton R."/>
            <person name="Fronick C."/>
            <person name="O'Laughlin M."/>
            <person name="Miner T."/>
            <person name="Herter B."/>
            <person name="Rosa B.A."/>
            <person name="Cordes M."/>
            <person name="Tomlinson C."/>
            <person name="Wollam A."/>
            <person name="Palsikar V.B."/>
            <person name="Mardis E.R."/>
            <person name="Wilson R.K."/>
        </authorList>
    </citation>
    <scope>NUCLEOTIDE SEQUENCE [LARGE SCALE GENOMIC DNA]</scope>
    <source>
        <strain evidence="3">KA00274</strain>
    </source>
</reference>
<dbReference type="EMBL" id="LSCV01000002">
    <property type="protein sequence ID" value="KXB42548.1"/>
    <property type="molecule type" value="Genomic_DNA"/>
</dbReference>
<accession>A0A133YH80</accession>
<sequence length="190" mass="21979">MESREIKQKVLELRQFYGQAEPAKLATNLGVELIFSSNLQTVLGMYSQVNNFPFIFINQKLDDNVQKLVLAHELGHAILHTQTLKQDVFTTNDFFKLNQKLLVTYEHEANLFAAFLLINVPELNELLQHGLSLNEIANALAVCPELLMYYCRIIQKEPDLCPELNLTITLSNKFQDFTQTVDFWQNYCKH</sequence>
<keyword evidence="3" id="KW-1185">Reference proteome</keyword>
<protein>
    <submittedName>
        <fullName evidence="2">Toxin-antitoxin system, toxin component domain protein</fullName>
    </submittedName>
</protein>
<dbReference type="Pfam" id="PF06114">
    <property type="entry name" value="Peptidase_M78"/>
    <property type="match status" value="1"/>
</dbReference>
<dbReference type="InterPro" id="IPR052345">
    <property type="entry name" value="Rad_response_metalloprotease"/>
</dbReference>
<dbReference type="PANTHER" id="PTHR43236">
    <property type="entry name" value="ANTITOXIN HIGA1"/>
    <property type="match status" value="1"/>
</dbReference>
<evidence type="ECO:0000259" key="1">
    <source>
        <dbReference type="Pfam" id="PF06114"/>
    </source>
</evidence>
<name>A0A133YH80_9FIRM</name>
<dbReference type="Gene3D" id="1.10.10.2910">
    <property type="match status" value="1"/>
</dbReference>
<organism evidence="2 3">
    <name type="scientific">Amygdalobacter nucleatus</name>
    <dbReference type="NCBI Taxonomy" id="3029274"/>
    <lineage>
        <taxon>Bacteria</taxon>
        <taxon>Bacillati</taxon>
        <taxon>Bacillota</taxon>
        <taxon>Clostridia</taxon>
        <taxon>Eubacteriales</taxon>
        <taxon>Oscillospiraceae</taxon>
        <taxon>Amygdalobacter</taxon>
    </lineage>
</organism>
<feature type="domain" description="IrrE N-terminal-like" evidence="1">
    <location>
        <begin position="28"/>
        <end position="143"/>
    </location>
</feature>
<gene>
    <name evidence="2" type="ORF">HMPREF1872_00234</name>
</gene>
<dbReference type="OrthoDB" id="9816277at2"/>
<proteinExistence type="predicted"/>
<evidence type="ECO:0000313" key="3">
    <source>
        <dbReference type="Proteomes" id="UP000070080"/>
    </source>
</evidence>
<evidence type="ECO:0000313" key="2">
    <source>
        <dbReference type="EMBL" id="KXB42548.1"/>
    </source>
</evidence>
<dbReference type="InterPro" id="IPR010359">
    <property type="entry name" value="IrrE_HExxH"/>
</dbReference>
<dbReference type="AlphaFoldDB" id="A0A133YH80"/>